<name>A6IS99_RAT</name>
<sequence length="12" mass="1328">MVTLSLARPKVI</sequence>
<dbReference type="EMBL" id="CH473968">
    <property type="protein sequence ID" value="EDL80450.1"/>
    <property type="molecule type" value="Genomic_DNA"/>
</dbReference>
<accession>A6IS99</accession>
<dbReference type="Proteomes" id="UP000234681">
    <property type="component" value="Chromosome 5"/>
</dbReference>
<protein>
    <submittedName>
        <fullName evidence="1">RCG31016</fullName>
    </submittedName>
</protein>
<organism evidence="1 2">
    <name type="scientific">Rattus norvegicus</name>
    <name type="common">Rat</name>
    <dbReference type="NCBI Taxonomy" id="10116"/>
    <lineage>
        <taxon>Eukaryota</taxon>
        <taxon>Metazoa</taxon>
        <taxon>Chordata</taxon>
        <taxon>Craniata</taxon>
        <taxon>Vertebrata</taxon>
        <taxon>Euteleostomi</taxon>
        <taxon>Mammalia</taxon>
        <taxon>Eutheria</taxon>
        <taxon>Euarchontoglires</taxon>
        <taxon>Glires</taxon>
        <taxon>Rodentia</taxon>
        <taxon>Myomorpha</taxon>
        <taxon>Muroidea</taxon>
        <taxon>Muridae</taxon>
        <taxon>Murinae</taxon>
        <taxon>Rattus</taxon>
    </lineage>
</organism>
<gene>
    <name evidence="1" type="ORF">rCG_31016</name>
</gene>
<reference evidence="2" key="1">
    <citation type="submission" date="2005-09" db="EMBL/GenBank/DDBJ databases">
        <authorList>
            <person name="Mural R.J."/>
            <person name="Li P.W."/>
            <person name="Adams M.D."/>
            <person name="Amanatides P.G."/>
            <person name="Baden-Tillson H."/>
            <person name="Barnstead M."/>
            <person name="Chin S.H."/>
            <person name="Dew I."/>
            <person name="Evans C.A."/>
            <person name="Ferriera S."/>
            <person name="Flanigan M."/>
            <person name="Fosler C."/>
            <person name="Glodek A."/>
            <person name="Gu Z."/>
            <person name="Holt R.A."/>
            <person name="Jennings D."/>
            <person name="Kraft C.L."/>
            <person name="Lu F."/>
            <person name="Nguyen T."/>
            <person name="Nusskern D.R."/>
            <person name="Pfannkoch C.M."/>
            <person name="Sitter C."/>
            <person name="Sutton G.G."/>
            <person name="Venter J.C."/>
            <person name="Wang Z."/>
            <person name="Woodage T."/>
            <person name="Zheng X.H."/>
            <person name="Zhong F."/>
        </authorList>
    </citation>
    <scope>NUCLEOTIDE SEQUENCE [LARGE SCALE GENOMIC DNA]</scope>
    <source>
        <strain>BN</strain>
        <strain evidence="2">Sprague-Dawley</strain>
    </source>
</reference>
<evidence type="ECO:0000313" key="2">
    <source>
        <dbReference type="Proteomes" id="UP000234681"/>
    </source>
</evidence>
<proteinExistence type="predicted"/>
<evidence type="ECO:0000313" key="1">
    <source>
        <dbReference type="EMBL" id="EDL80450.1"/>
    </source>
</evidence>